<dbReference type="Proteomes" id="UP001589575">
    <property type="component" value="Unassembled WGS sequence"/>
</dbReference>
<evidence type="ECO:0000313" key="1">
    <source>
        <dbReference type="EMBL" id="MFB9071136.1"/>
    </source>
</evidence>
<sequence>MRPCSCGPSAIATPGPCFCTVTTCSRCTRWSWVPRGPQMPSASTHCCAMAPSSPSATTVPMGLCRPP</sequence>
<gene>
    <name evidence="1" type="ORF">ACFFX0_07985</name>
</gene>
<name>A0ABV5FWU6_9MICC</name>
<organism evidence="1 2">
    <name type="scientific">Citricoccus parietis</name>
    <dbReference type="NCBI Taxonomy" id="592307"/>
    <lineage>
        <taxon>Bacteria</taxon>
        <taxon>Bacillati</taxon>
        <taxon>Actinomycetota</taxon>
        <taxon>Actinomycetes</taxon>
        <taxon>Micrococcales</taxon>
        <taxon>Micrococcaceae</taxon>
        <taxon>Citricoccus</taxon>
    </lineage>
</organism>
<keyword evidence="2" id="KW-1185">Reference proteome</keyword>
<protein>
    <submittedName>
        <fullName evidence="1">Uncharacterized protein</fullName>
    </submittedName>
</protein>
<accession>A0ABV5FWU6</accession>
<evidence type="ECO:0000313" key="2">
    <source>
        <dbReference type="Proteomes" id="UP001589575"/>
    </source>
</evidence>
<dbReference type="EMBL" id="JBHMFI010000001">
    <property type="protein sequence ID" value="MFB9071136.1"/>
    <property type="molecule type" value="Genomic_DNA"/>
</dbReference>
<reference evidence="1 2" key="1">
    <citation type="submission" date="2024-09" db="EMBL/GenBank/DDBJ databases">
        <authorList>
            <person name="Sun Q."/>
            <person name="Mori K."/>
        </authorList>
    </citation>
    <scope>NUCLEOTIDE SEQUENCE [LARGE SCALE GENOMIC DNA]</scope>
    <source>
        <strain evidence="1 2">CCM 7609</strain>
    </source>
</reference>
<proteinExistence type="predicted"/>
<comment type="caution">
    <text evidence="1">The sequence shown here is derived from an EMBL/GenBank/DDBJ whole genome shotgun (WGS) entry which is preliminary data.</text>
</comment>